<dbReference type="InterPro" id="IPR003656">
    <property type="entry name" value="Znf_BED"/>
</dbReference>
<keyword evidence="6" id="KW-0238">DNA-binding</keyword>
<evidence type="ECO:0000256" key="6">
    <source>
        <dbReference type="ARBA" id="ARBA00023125"/>
    </source>
</evidence>
<dbReference type="InterPro" id="IPR008906">
    <property type="entry name" value="HATC_C_dom"/>
</dbReference>
<reference evidence="11" key="1">
    <citation type="submission" date="2024-10" db="EMBL/GenBank/DDBJ databases">
        <authorList>
            <person name="Ryan C."/>
        </authorList>
    </citation>
    <scope>NUCLEOTIDE SEQUENCE [LARGE SCALE GENOMIC DNA]</scope>
</reference>
<evidence type="ECO:0000256" key="4">
    <source>
        <dbReference type="ARBA" id="ARBA00022771"/>
    </source>
</evidence>
<evidence type="ECO:0000313" key="12">
    <source>
        <dbReference type="Proteomes" id="UP001497457"/>
    </source>
</evidence>
<dbReference type="Proteomes" id="UP001497457">
    <property type="component" value="Chromosome 6rd"/>
</dbReference>
<dbReference type="PANTHER" id="PTHR34396:SF32">
    <property type="entry name" value="OS09G0382120 PROTEIN"/>
    <property type="match status" value="1"/>
</dbReference>
<dbReference type="SMART" id="SM00614">
    <property type="entry name" value="ZnF_BED"/>
    <property type="match status" value="1"/>
</dbReference>
<evidence type="ECO:0000259" key="10">
    <source>
        <dbReference type="PROSITE" id="PS50808"/>
    </source>
</evidence>
<evidence type="ECO:0000256" key="1">
    <source>
        <dbReference type="ARBA" id="ARBA00004123"/>
    </source>
</evidence>
<proteinExistence type="predicted"/>
<keyword evidence="3" id="KW-0479">Metal-binding</keyword>
<dbReference type="Pfam" id="PF05699">
    <property type="entry name" value="Dimer_Tnp_hAT"/>
    <property type="match status" value="1"/>
</dbReference>
<dbReference type="InterPro" id="IPR012337">
    <property type="entry name" value="RNaseH-like_sf"/>
</dbReference>
<name>A0ABC9FGZ9_9POAL</name>
<comment type="subcellular location">
    <subcellularLocation>
        <location evidence="1">Nucleus</location>
    </subcellularLocation>
</comment>
<feature type="region of interest" description="Disordered" evidence="9">
    <location>
        <begin position="81"/>
        <end position="109"/>
    </location>
</feature>
<feature type="region of interest" description="Disordered" evidence="9">
    <location>
        <begin position="1"/>
        <end position="26"/>
    </location>
</feature>
<sequence length="679" mass="78916">MEGVHGNANKGKDAQEESTDSNPSPLYLATKLNTRLRSKVWDTFMPSFVDGKVAQAECKHCHQVLKCTGTNGTGSLLRHQANCSTRTQKRSRQHEHKSLPEPKQQKLPFLPSNQKKCLGITDAFPEQRLALPGTDDVNTMNHNGSYERFVVSEQKNLASHSISTDKNMENQAEVASSEQVIPTSTNWKNRKVKQNYSREEIIRVLPMHGYHPTMMELDRFKKLIAYLNPMVKMPSFIDLNANSWKMFQEEESKLKHKLVTLRSRVCLSAYMWHYNPRSSFLCLSVHYIDDEWEKKQNIIRFRAVGPSCSAKELSDIIFRAIVEWRLEGKIFSIILDDAFIDETVASNVKDSLQKRKKLAANRSLFVGRYATHLLDQVIRVGLDELDTYMEKSEKFSKYTMGSTTSVVRHSNFSYAPSIKDWKHAQKICEMLQEFHKDMDFMHNFPSPTNFFDKLWAVLKVHLKADKYRQPYFLSREEEAFSGVREKMQRKFMKCWNVCFMQFFMPIVMDPNYRLKHIMSHLDCNTFDDDIEDYLHQVHDTLASLFNEYSNLKEDTNSTSGTKTRKETVVDGDMLMEYYFHSKYPYGARPLSELDQYLQEPCLTTGESSVLQWWKEHHLTYPTISQMARDILALTCSTDCKEATRTARIAITESGCKYWVEQLVCVQNWLKPAGFMDDKL</sequence>
<evidence type="ECO:0000313" key="11">
    <source>
        <dbReference type="EMBL" id="CAL5074497.1"/>
    </source>
</evidence>
<comment type="subunit">
    <text evidence="2">Homodimer.</text>
</comment>
<evidence type="ECO:0000256" key="3">
    <source>
        <dbReference type="ARBA" id="ARBA00022723"/>
    </source>
</evidence>
<organism evidence="11 12">
    <name type="scientific">Urochloa decumbens</name>
    <dbReference type="NCBI Taxonomy" id="240449"/>
    <lineage>
        <taxon>Eukaryota</taxon>
        <taxon>Viridiplantae</taxon>
        <taxon>Streptophyta</taxon>
        <taxon>Embryophyta</taxon>
        <taxon>Tracheophyta</taxon>
        <taxon>Spermatophyta</taxon>
        <taxon>Magnoliopsida</taxon>
        <taxon>Liliopsida</taxon>
        <taxon>Poales</taxon>
        <taxon>Poaceae</taxon>
        <taxon>PACMAD clade</taxon>
        <taxon>Panicoideae</taxon>
        <taxon>Panicodae</taxon>
        <taxon>Paniceae</taxon>
        <taxon>Melinidinae</taxon>
        <taxon>Urochloa</taxon>
    </lineage>
</organism>
<evidence type="ECO:0000256" key="2">
    <source>
        <dbReference type="ARBA" id="ARBA00011738"/>
    </source>
</evidence>
<dbReference type="Pfam" id="PF14372">
    <property type="entry name" value="hAT-like_RNase-H"/>
    <property type="match status" value="1"/>
</dbReference>
<dbReference type="GO" id="GO:0005634">
    <property type="term" value="C:nucleus"/>
    <property type="evidence" value="ECO:0007669"/>
    <property type="project" value="UniProtKB-SubCell"/>
</dbReference>
<keyword evidence="5" id="KW-0862">Zinc</keyword>
<dbReference type="InterPro" id="IPR053031">
    <property type="entry name" value="Cuticle_assoc_protein"/>
</dbReference>
<dbReference type="SUPFAM" id="SSF53098">
    <property type="entry name" value="Ribonuclease H-like"/>
    <property type="match status" value="1"/>
</dbReference>
<dbReference type="InterPro" id="IPR036236">
    <property type="entry name" value="Znf_C2H2_sf"/>
</dbReference>
<evidence type="ECO:0000256" key="8">
    <source>
        <dbReference type="PROSITE-ProRule" id="PRU00027"/>
    </source>
</evidence>
<evidence type="ECO:0000256" key="7">
    <source>
        <dbReference type="ARBA" id="ARBA00023242"/>
    </source>
</evidence>
<gene>
    <name evidence="11" type="ORF">URODEC1_LOCUS105244</name>
</gene>
<keyword evidence="4 8" id="KW-0863">Zinc-finger</keyword>
<protein>
    <recommendedName>
        <fullName evidence="10">BED-type domain-containing protein</fullName>
    </recommendedName>
</protein>
<dbReference type="EMBL" id="OZ075116">
    <property type="protein sequence ID" value="CAL5074497.1"/>
    <property type="molecule type" value="Genomic_DNA"/>
</dbReference>
<dbReference type="InterPro" id="IPR025525">
    <property type="entry name" value="hAT-like_transposase_RNase-H"/>
</dbReference>
<dbReference type="SUPFAM" id="SSF57667">
    <property type="entry name" value="beta-beta-alpha zinc fingers"/>
    <property type="match status" value="1"/>
</dbReference>
<dbReference type="GO" id="GO:0008270">
    <property type="term" value="F:zinc ion binding"/>
    <property type="evidence" value="ECO:0007669"/>
    <property type="project" value="UniProtKB-KW"/>
</dbReference>
<accession>A0ABC9FGZ9</accession>
<keyword evidence="12" id="KW-1185">Reference proteome</keyword>
<feature type="domain" description="BED-type" evidence="10">
    <location>
        <begin position="35"/>
        <end position="103"/>
    </location>
</feature>
<keyword evidence="7" id="KW-0539">Nucleus</keyword>
<dbReference type="AlphaFoldDB" id="A0ABC9FGZ9"/>
<dbReference type="PROSITE" id="PS50808">
    <property type="entry name" value="ZF_BED"/>
    <property type="match status" value="1"/>
</dbReference>
<dbReference type="GO" id="GO:0003677">
    <property type="term" value="F:DNA binding"/>
    <property type="evidence" value="ECO:0007669"/>
    <property type="project" value="UniProtKB-KW"/>
</dbReference>
<dbReference type="PANTHER" id="PTHR34396">
    <property type="entry name" value="OS03G0264950 PROTEIN-RELATED"/>
    <property type="match status" value="1"/>
</dbReference>
<evidence type="ECO:0000256" key="5">
    <source>
        <dbReference type="ARBA" id="ARBA00022833"/>
    </source>
</evidence>
<evidence type="ECO:0000256" key="9">
    <source>
        <dbReference type="SAM" id="MobiDB-lite"/>
    </source>
</evidence>